<keyword evidence="2" id="KW-1185">Reference proteome</keyword>
<gene>
    <name evidence="1" type="ORF">SP90_13680</name>
</gene>
<sequence length="77" mass="8806">MQIRQRPLPTEVIPKNTWIIIQQPTKQIRAITCEESEIIDGKHVVKANGYGFSGKEIPVSKIVKRTKLAERKEDHAN</sequence>
<dbReference type="STRING" id="1560234.SP90_13680"/>
<organism evidence="1 2">
    <name type="scientific">Halodesulfovibrio spirochaetisodalis</name>
    <dbReference type="NCBI Taxonomy" id="1560234"/>
    <lineage>
        <taxon>Bacteria</taxon>
        <taxon>Pseudomonadati</taxon>
        <taxon>Thermodesulfobacteriota</taxon>
        <taxon>Desulfovibrionia</taxon>
        <taxon>Desulfovibrionales</taxon>
        <taxon>Desulfovibrionaceae</taxon>
        <taxon>Halodesulfovibrio</taxon>
    </lineage>
</organism>
<dbReference type="RefSeq" id="WP_066857396.1">
    <property type="nucleotide sequence ID" value="NZ_JXMS01000028.1"/>
</dbReference>
<accession>A0A1B7XA79</accession>
<dbReference type="OrthoDB" id="9857743at2"/>
<evidence type="ECO:0000313" key="1">
    <source>
        <dbReference type="EMBL" id="OBQ46242.1"/>
    </source>
</evidence>
<reference evidence="1 2" key="1">
    <citation type="submission" date="2015-01" db="EMBL/GenBank/DDBJ databases">
        <title>Desulfovibrio sp. JC271 draft genome sequence.</title>
        <authorList>
            <person name="Shivani Y."/>
            <person name="Subhash Y."/>
            <person name="Sasikala C."/>
            <person name="Ramana C.V."/>
        </authorList>
    </citation>
    <scope>NUCLEOTIDE SEQUENCE [LARGE SCALE GENOMIC DNA]</scope>
    <source>
        <strain evidence="1 2">JC271</strain>
    </source>
</reference>
<dbReference type="AlphaFoldDB" id="A0A1B7XA79"/>
<proteinExistence type="predicted"/>
<protein>
    <submittedName>
        <fullName evidence="1">Uncharacterized protein</fullName>
    </submittedName>
</protein>
<name>A0A1B7XA79_9BACT</name>
<dbReference type="EMBL" id="JXMS01000028">
    <property type="protein sequence ID" value="OBQ46242.1"/>
    <property type="molecule type" value="Genomic_DNA"/>
</dbReference>
<dbReference type="Proteomes" id="UP000091979">
    <property type="component" value="Unassembled WGS sequence"/>
</dbReference>
<dbReference type="PATRIC" id="fig|1560234.3.peg.1849"/>
<evidence type="ECO:0000313" key="2">
    <source>
        <dbReference type="Proteomes" id="UP000091979"/>
    </source>
</evidence>
<comment type="caution">
    <text evidence="1">The sequence shown here is derived from an EMBL/GenBank/DDBJ whole genome shotgun (WGS) entry which is preliminary data.</text>
</comment>